<evidence type="ECO:0000313" key="1">
    <source>
        <dbReference type="EMBL" id="KKM60588.1"/>
    </source>
</evidence>
<accession>A0A0F9ITC9</accession>
<sequence>MNVEYILDGITYRGIPLGPFDPFEDGSFCMCVECVHVRDTFTRKQWIKLIGGGYITKSEVKDKKKD</sequence>
<dbReference type="EMBL" id="LAZR01011652">
    <property type="protein sequence ID" value="KKM60588.1"/>
    <property type="molecule type" value="Genomic_DNA"/>
</dbReference>
<comment type="caution">
    <text evidence="1">The sequence shown here is derived from an EMBL/GenBank/DDBJ whole genome shotgun (WGS) entry which is preliminary data.</text>
</comment>
<name>A0A0F9ITC9_9ZZZZ</name>
<reference evidence="1" key="1">
    <citation type="journal article" date="2015" name="Nature">
        <title>Complex archaea that bridge the gap between prokaryotes and eukaryotes.</title>
        <authorList>
            <person name="Spang A."/>
            <person name="Saw J.H."/>
            <person name="Jorgensen S.L."/>
            <person name="Zaremba-Niedzwiedzka K."/>
            <person name="Martijn J."/>
            <person name="Lind A.E."/>
            <person name="van Eijk R."/>
            <person name="Schleper C."/>
            <person name="Guy L."/>
            <person name="Ettema T.J."/>
        </authorList>
    </citation>
    <scope>NUCLEOTIDE SEQUENCE</scope>
</reference>
<proteinExistence type="predicted"/>
<gene>
    <name evidence="1" type="ORF">LCGC14_1540420</name>
</gene>
<dbReference type="AlphaFoldDB" id="A0A0F9ITC9"/>
<organism evidence="1">
    <name type="scientific">marine sediment metagenome</name>
    <dbReference type="NCBI Taxonomy" id="412755"/>
    <lineage>
        <taxon>unclassified sequences</taxon>
        <taxon>metagenomes</taxon>
        <taxon>ecological metagenomes</taxon>
    </lineage>
</organism>
<protein>
    <submittedName>
        <fullName evidence="1">Uncharacterized protein</fullName>
    </submittedName>
</protein>